<dbReference type="InterPro" id="IPR038371">
    <property type="entry name" value="Cu_polyphenol_OxRdtase_sf"/>
</dbReference>
<dbReference type="GO" id="GO:0016787">
    <property type="term" value="F:hydrolase activity"/>
    <property type="evidence" value="ECO:0007669"/>
    <property type="project" value="UniProtKB-KW"/>
</dbReference>
<dbReference type="EMBL" id="PIPM01000014">
    <property type="protein sequence ID" value="RUO29088.1"/>
    <property type="molecule type" value="Genomic_DNA"/>
</dbReference>
<evidence type="ECO:0000256" key="1">
    <source>
        <dbReference type="ARBA" id="ARBA00000553"/>
    </source>
</evidence>
<gene>
    <name evidence="11" type="ORF">CWE11_10465</name>
</gene>
<protein>
    <recommendedName>
        <fullName evidence="10">Purine nucleoside phosphorylase</fullName>
    </recommendedName>
</protein>
<dbReference type="GO" id="GO:0005507">
    <property type="term" value="F:copper ion binding"/>
    <property type="evidence" value="ECO:0007669"/>
    <property type="project" value="TreeGrafter"/>
</dbReference>
<dbReference type="AlphaFoldDB" id="A0A432WBF4"/>
<dbReference type="NCBIfam" id="TIGR00726">
    <property type="entry name" value="peptidoglycan editing factor PgeF"/>
    <property type="match status" value="1"/>
</dbReference>
<evidence type="ECO:0000256" key="4">
    <source>
        <dbReference type="ARBA" id="ARBA00022723"/>
    </source>
</evidence>
<evidence type="ECO:0000256" key="8">
    <source>
        <dbReference type="ARBA" id="ARBA00048968"/>
    </source>
</evidence>
<comment type="similarity">
    <text evidence="2 10">Belongs to the purine nucleoside phosphorylase YfiH/LACC1 family.</text>
</comment>
<evidence type="ECO:0000256" key="10">
    <source>
        <dbReference type="RuleBase" id="RU361274"/>
    </source>
</evidence>
<evidence type="ECO:0000313" key="12">
    <source>
        <dbReference type="Proteomes" id="UP000288405"/>
    </source>
</evidence>
<comment type="catalytic activity">
    <reaction evidence="7">
        <text>adenosine + H2O + H(+) = inosine + NH4(+)</text>
        <dbReference type="Rhea" id="RHEA:24408"/>
        <dbReference type="ChEBI" id="CHEBI:15377"/>
        <dbReference type="ChEBI" id="CHEBI:15378"/>
        <dbReference type="ChEBI" id="CHEBI:16335"/>
        <dbReference type="ChEBI" id="CHEBI:17596"/>
        <dbReference type="ChEBI" id="CHEBI:28938"/>
        <dbReference type="EC" id="3.5.4.4"/>
    </reaction>
    <physiologicalReaction direction="left-to-right" evidence="7">
        <dbReference type="Rhea" id="RHEA:24409"/>
    </physiologicalReaction>
</comment>
<accession>A0A432WBF4</accession>
<keyword evidence="3" id="KW-0808">Transferase</keyword>
<evidence type="ECO:0000256" key="2">
    <source>
        <dbReference type="ARBA" id="ARBA00007353"/>
    </source>
</evidence>
<evidence type="ECO:0000256" key="7">
    <source>
        <dbReference type="ARBA" id="ARBA00047989"/>
    </source>
</evidence>
<dbReference type="OrthoDB" id="4279at2"/>
<dbReference type="SUPFAM" id="SSF64438">
    <property type="entry name" value="CNF1/YfiH-like putative cysteine hydrolases"/>
    <property type="match status" value="1"/>
</dbReference>
<dbReference type="RefSeq" id="WP_126777571.1">
    <property type="nucleotide sequence ID" value="NZ_PIPM01000014.1"/>
</dbReference>
<dbReference type="GO" id="GO:0017061">
    <property type="term" value="F:S-methyl-5-thioadenosine phosphorylase activity"/>
    <property type="evidence" value="ECO:0007669"/>
    <property type="project" value="UniProtKB-EC"/>
</dbReference>
<name>A0A432WBF4_9GAMM</name>
<sequence>MKTLPAIWNVPSSVQAHTTLRSGGVSVSPYDSLNLGTHVGDLPASVQQNRARLRDQLKLPQEPNWLSQIHSNQIVRVGASGLQDIPEADGAYTNQPDVVLAILTADCLPVFLASSDGQELALLHCGWRGIALGIIERAVAMFACPPDQIQAWLGPCIGPDAFEVGHDVLDAMSHRNTRHQSAFIPRGGKFLANLYQIALNELEAQGVLAVTSCNECTFTQSTHYFSYRKAGGATGRMASVLWRSESSTRK</sequence>
<dbReference type="CDD" id="cd16833">
    <property type="entry name" value="YfiH"/>
    <property type="match status" value="1"/>
</dbReference>
<evidence type="ECO:0000256" key="5">
    <source>
        <dbReference type="ARBA" id="ARBA00022801"/>
    </source>
</evidence>
<comment type="catalytic activity">
    <reaction evidence="9">
        <text>S-methyl-5'-thioadenosine + phosphate = 5-(methylsulfanyl)-alpha-D-ribose 1-phosphate + adenine</text>
        <dbReference type="Rhea" id="RHEA:11852"/>
        <dbReference type="ChEBI" id="CHEBI:16708"/>
        <dbReference type="ChEBI" id="CHEBI:17509"/>
        <dbReference type="ChEBI" id="CHEBI:43474"/>
        <dbReference type="ChEBI" id="CHEBI:58533"/>
        <dbReference type="EC" id="2.4.2.28"/>
    </reaction>
    <physiologicalReaction direction="left-to-right" evidence="9">
        <dbReference type="Rhea" id="RHEA:11853"/>
    </physiologicalReaction>
</comment>
<dbReference type="Proteomes" id="UP000288405">
    <property type="component" value="Unassembled WGS sequence"/>
</dbReference>
<dbReference type="PANTHER" id="PTHR30616:SF2">
    <property type="entry name" value="PURINE NUCLEOSIDE PHOSPHORYLASE LACC1"/>
    <property type="match status" value="1"/>
</dbReference>
<keyword evidence="6" id="KW-0862">Zinc</keyword>
<dbReference type="InterPro" id="IPR003730">
    <property type="entry name" value="Cu_polyphenol_OxRdtase"/>
</dbReference>
<comment type="catalytic activity">
    <reaction evidence="1">
        <text>inosine + phosphate = alpha-D-ribose 1-phosphate + hypoxanthine</text>
        <dbReference type="Rhea" id="RHEA:27646"/>
        <dbReference type="ChEBI" id="CHEBI:17368"/>
        <dbReference type="ChEBI" id="CHEBI:17596"/>
        <dbReference type="ChEBI" id="CHEBI:43474"/>
        <dbReference type="ChEBI" id="CHEBI:57720"/>
        <dbReference type="EC" id="2.4.2.1"/>
    </reaction>
    <physiologicalReaction direction="left-to-right" evidence="1">
        <dbReference type="Rhea" id="RHEA:27647"/>
    </physiologicalReaction>
</comment>
<evidence type="ECO:0000313" key="11">
    <source>
        <dbReference type="EMBL" id="RUO29088.1"/>
    </source>
</evidence>
<reference evidence="11 12" key="1">
    <citation type="journal article" date="2011" name="Front. Microbiol.">
        <title>Genomic signatures of strain selection and enhancement in Bacillus atrophaeus var. globigii, a historical biowarfare simulant.</title>
        <authorList>
            <person name="Gibbons H.S."/>
            <person name="Broomall S.M."/>
            <person name="McNew L.A."/>
            <person name="Daligault H."/>
            <person name="Chapman C."/>
            <person name="Bruce D."/>
            <person name="Karavis M."/>
            <person name="Krepps M."/>
            <person name="McGregor P.A."/>
            <person name="Hong C."/>
            <person name="Park K.H."/>
            <person name="Akmal A."/>
            <person name="Feldman A."/>
            <person name="Lin J.S."/>
            <person name="Chang W.E."/>
            <person name="Higgs B.W."/>
            <person name="Demirev P."/>
            <person name="Lindquist J."/>
            <person name="Liem A."/>
            <person name="Fochler E."/>
            <person name="Read T.D."/>
            <person name="Tapia R."/>
            <person name="Johnson S."/>
            <person name="Bishop-Lilly K.A."/>
            <person name="Detter C."/>
            <person name="Han C."/>
            <person name="Sozhamannan S."/>
            <person name="Rosenzweig C.N."/>
            <person name="Skowronski E.W."/>
        </authorList>
    </citation>
    <scope>NUCLEOTIDE SEQUENCE [LARGE SCALE GENOMIC DNA]</scope>
    <source>
        <strain evidence="11 12">GYP-17</strain>
    </source>
</reference>
<evidence type="ECO:0000256" key="9">
    <source>
        <dbReference type="ARBA" id="ARBA00049893"/>
    </source>
</evidence>
<dbReference type="Pfam" id="PF02578">
    <property type="entry name" value="Cu-oxidase_4"/>
    <property type="match status" value="1"/>
</dbReference>
<keyword evidence="5" id="KW-0378">Hydrolase</keyword>
<keyword evidence="4" id="KW-0479">Metal-binding</keyword>
<comment type="catalytic activity">
    <reaction evidence="8">
        <text>adenosine + phosphate = alpha-D-ribose 1-phosphate + adenine</text>
        <dbReference type="Rhea" id="RHEA:27642"/>
        <dbReference type="ChEBI" id="CHEBI:16335"/>
        <dbReference type="ChEBI" id="CHEBI:16708"/>
        <dbReference type="ChEBI" id="CHEBI:43474"/>
        <dbReference type="ChEBI" id="CHEBI:57720"/>
        <dbReference type="EC" id="2.4.2.1"/>
    </reaction>
    <physiologicalReaction direction="left-to-right" evidence="8">
        <dbReference type="Rhea" id="RHEA:27643"/>
    </physiologicalReaction>
</comment>
<dbReference type="InterPro" id="IPR011324">
    <property type="entry name" value="Cytotoxic_necrot_fac-like_cat"/>
</dbReference>
<proteinExistence type="inferred from homology"/>
<keyword evidence="12" id="KW-1185">Reference proteome</keyword>
<dbReference type="Gene3D" id="3.60.140.10">
    <property type="entry name" value="CNF1/YfiH-like putative cysteine hydrolases"/>
    <property type="match status" value="1"/>
</dbReference>
<evidence type="ECO:0000256" key="3">
    <source>
        <dbReference type="ARBA" id="ARBA00022679"/>
    </source>
</evidence>
<organism evidence="11 12">
    <name type="scientific">Aliidiomarina sanyensis</name>
    <dbReference type="NCBI Taxonomy" id="1249555"/>
    <lineage>
        <taxon>Bacteria</taxon>
        <taxon>Pseudomonadati</taxon>
        <taxon>Pseudomonadota</taxon>
        <taxon>Gammaproteobacteria</taxon>
        <taxon>Alteromonadales</taxon>
        <taxon>Idiomarinaceae</taxon>
        <taxon>Aliidiomarina</taxon>
    </lineage>
</organism>
<dbReference type="PANTHER" id="PTHR30616">
    <property type="entry name" value="UNCHARACTERIZED PROTEIN YFIH"/>
    <property type="match status" value="1"/>
</dbReference>
<comment type="caution">
    <text evidence="11">The sequence shown here is derived from an EMBL/GenBank/DDBJ whole genome shotgun (WGS) entry which is preliminary data.</text>
</comment>
<evidence type="ECO:0000256" key="6">
    <source>
        <dbReference type="ARBA" id="ARBA00022833"/>
    </source>
</evidence>